<dbReference type="InterPro" id="IPR043502">
    <property type="entry name" value="DNA/RNA_pol_sf"/>
</dbReference>
<dbReference type="PANTHER" id="PTHR19446">
    <property type="entry name" value="REVERSE TRANSCRIPTASES"/>
    <property type="match status" value="1"/>
</dbReference>
<evidence type="ECO:0000259" key="1">
    <source>
        <dbReference type="Pfam" id="PF00078"/>
    </source>
</evidence>
<accession>A0A4C1VTY8</accession>
<dbReference type="STRING" id="151549.A0A4C1VTY8"/>
<dbReference type="Proteomes" id="UP000299102">
    <property type="component" value="Unassembled WGS sequence"/>
</dbReference>
<name>A0A4C1VTY8_EUMVA</name>
<keyword evidence="3" id="KW-1185">Reference proteome</keyword>
<reference evidence="2 3" key="1">
    <citation type="journal article" date="2019" name="Commun. Biol.">
        <title>The bagworm genome reveals a unique fibroin gene that provides high tensile strength.</title>
        <authorList>
            <person name="Kono N."/>
            <person name="Nakamura H."/>
            <person name="Ohtoshi R."/>
            <person name="Tomita M."/>
            <person name="Numata K."/>
            <person name="Arakawa K."/>
        </authorList>
    </citation>
    <scope>NUCLEOTIDE SEQUENCE [LARGE SCALE GENOMIC DNA]</scope>
</reference>
<organism evidence="2 3">
    <name type="scientific">Eumeta variegata</name>
    <name type="common">Bagworm moth</name>
    <name type="synonym">Eumeta japonica</name>
    <dbReference type="NCBI Taxonomy" id="151549"/>
    <lineage>
        <taxon>Eukaryota</taxon>
        <taxon>Metazoa</taxon>
        <taxon>Ecdysozoa</taxon>
        <taxon>Arthropoda</taxon>
        <taxon>Hexapoda</taxon>
        <taxon>Insecta</taxon>
        <taxon>Pterygota</taxon>
        <taxon>Neoptera</taxon>
        <taxon>Endopterygota</taxon>
        <taxon>Lepidoptera</taxon>
        <taxon>Glossata</taxon>
        <taxon>Ditrysia</taxon>
        <taxon>Tineoidea</taxon>
        <taxon>Psychidae</taxon>
        <taxon>Oiketicinae</taxon>
        <taxon>Eumeta</taxon>
    </lineage>
</organism>
<dbReference type="EMBL" id="BGZK01000421">
    <property type="protein sequence ID" value="GBP42626.1"/>
    <property type="molecule type" value="Genomic_DNA"/>
</dbReference>
<dbReference type="SUPFAM" id="SSF56672">
    <property type="entry name" value="DNA/RNA polymerases"/>
    <property type="match status" value="1"/>
</dbReference>
<dbReference type="AlphaFoldDB" id="A0A4C1VTY8"/>
<dbReference type="InterPro" id="IPR000477">
    <property type="entry name" value="RT_dom"/>
</dbReference>
<feature type="domain" description="Reverse transcriptase" evidence="1">
    <location>
        <begin position="223"/>
        <end position="289"/>
    </location>
</feature>
<gene>
    <name evidence="2" type="ORF">EVAR_87177_1</name>
</gene>
<proteinExistence type="predicted"/>
<evidence type="ECO:0000313" key="2">
    <source>
        <dbReference type="EMBL" id="GBP42626.1"/>
    </source>
</evidence>
<sequence>MVKSVDSCDQLDGVVELYTECVRCAYDAAILPKRSTRKVKLPWWSLELEGLKKDANAKKWCIRNAATSRRRHVVQEYVRANEVYERTAADARTASWKRFCSAQDRENICDGVYRVIRDIGKSREDVLLKDDSGAFVTRTNDPMGVIVHRIILSGVDPPFAGAELKMALKAFNPKKAPGIDDFTSDICHAVILRDLGLFLAVANKCLRLGYFPGAWKKAAIKVIPKPGKDDYSRQKSYRPIGLLSVMGKTVERTLVCHIKWHIMPKLQARQYGFMPQHETEDSLYDLMRHIYNELSLKKI</sequence>
<dbReference type="GO" id="GO:0071897">
    <property type="term" value="P:DNA biosynthetic process"/>
    <property type="evidence" value="ECO:0007669"/>
    <property type="project" value="UniProtKB-ARBA"/>
</dbReference>
<dbReference type="OrthoDB" id="411871at2759"/>
<dbReference type="Pfam" id="PF00078">
    <property type="entry name" value="RVT_1"/>
    <property type="match status" value="1"/>
</dbReference>
<evidence type="ECO:0000313" key="3">
    <source>
        <dbReference type="Proteomes" id="UP000299102"/>
    </source>
</evidence>
<protein>
    <submittedName>
        <fullName evidence="2">Retrovirus-related Pol polyprotein from type-1 retrotransposable element R1</fullName>
    </submittedName>
</protein>
<comment type="caution">
    <text evidence="2">The sequence shown here is derived from an EMBL/GenBank/DDBJ whole genome shotgun (WGS) entry which is preliminary data.</text>
</comment>